<accession>A0A830BJY3</accession>
<evidence type="ECO:0000259" key="2">
    <source>
        <dbReference type="SMART" id="SM00129"/>
    </source>
</evidence>
<dbReference type="GO" id="GO:0008017">
    <property type="term" value="F:microtubule binding"/>
    <property type="evidence" value="ECO:0007669"/>
    <property type="project" value="InterPro"/>
</dbReference>
<evidence type="ECO:0000256" key="1">
    <source>
        <dbReference type="ARBA" id="ARBA00023175"/>
    </source>
</evidence>
<dbReference type="SUPFAM" id="SSF52540">
    <property type="entry name" value="P-loop containing nucleoside triphosphate hydrolases"/>
    <property type="match status" value="1"/>
</dbReference>
<dbReference type="GO" id="GO:0005524">
    <property type="term" value="F:ATP binding"/>
    <property type="evidence" value="ECO:0007669"/>
    <property type="project" value="InterPro"/>
</dbReference>
<dbReference type="EMBL" id="BMAC01000126">
    <property type="protein sequence ID" value="GFP86502.1"/>
    <property type="molecule type" value="Genomic_DNA"/>
</dbReference>
<evidence type="ECO:0000313" key="3">
    <source>
        <dbReference type="EMBL" id="GFP86502.1"/>
    </source>
</evidence>
<dbReference type="PANTHER" id="PTHR47968:SF15">
    <property type="entry name" value="KINESIN-LIKE PROTEIN KIN-12F"/>
    <property type="match status" value="1"/>
</dbReference>
<dbReference type="InterPro" id="IPR027417">
    <property type="entry name" value="P-loop_NTPase"/>
</dbReference>
<reference evidence="3" key="1">
    <citation type="submission" date="2020-07" db="EMBL/GenBank/DDBJ databases">
        <title>Ethylene signaling mediates host invasion by parasitic plants.</title>
        <authorList>
            <person name="Yoshida S."/>
        </authorList>
    </citation>
    <scope>NUCLEOTIDE SEQUENCE</scope>
    <source>
        <strain evidence="3">Okayama</strain>
    </source>
</reference>
<dbReference type="GO" id="GO:0003777">
    <property type="term" value="F:microtubule motor activity"/>
    <property type="evidence" value="ECO:0007669"/>
    <property type="project" value="InterPro"/>
</dbReference>
<sequence length="295" mass="32602">MKNLKEAHTLLDNRSLFSRAKQRNVISTAFTEATASLSSTVVVRIRPAKGLGIRDSLVSKVSKNSLSVAARSYTFDSVFDSDSTQTRSGKSYTMWGPPSAMVEGPSVNGPQGIVPRIFQNLFSEIQKIKDDAKNGFYVENLTEEYVTCYEDVTQVLIKESSLKCFGSSKISRISLVDRAGFERNVLDDASRQHVKEGKCIKKPTSQLGHQLLHLFALDVNAMIIRFVVKCFIADSLTVESLLELLDENSLREDTALPSPVLIPILSSQLESAGSAHVQDQSLFVLVSYVSYGKRQ</sequence>
<dbReference type="PANTHER" id="PTHR47968">
    <property type="entry name" value="CENTROMERE PROTEIN E"/>
    <property type="match status" value="1"/>
</dbReference>
<dbReference type="SMART" id="SM00129">
    <property type="entry name" value="KISc"/>
    <property type="match status" value="1"/>
</dbReference>
<dbReference type="InterPro" id="IPR036961">
    <property type="entry name" value="Kinesin_motor_dom_sf"/>
</dbReference>
<evidence type="ECO:0000313" key="4">
    <source>
        <dbReference type="Proteomes" id="UP000653305"/>
    </source>
</evidence>
<organism evidence="3 4">
    <name type="scientific">Phtheirospermum japonicum</name>
    <dbReference type="NCBI Taxonomy" id="374723"/>
    <lineage>
        <taxon>Eukaryota</taxon>
        <taxon>Viridiplantae</taxon>
        <taxon>Streptophyta</taxon>
        <taxon>Embryophyta</taxon>
        <taxon>Tracheophyta</taxon>
        <taxon>Spermatophyta</taxon>
        <taxon>Magnoliopsida</taxon>
        <taxon>eudicotyledons</taxon>
        <taxon>Gunneridae</taxon>
        <taxon>Pentapetalae</taxon>
        <taxon>asterids</taxon>
        <taxon>lamiids</taxon>
        <taxon>Lamiales</taxon>
        <taxon>Orobanchaceae</taxon>
        <taxon>Orobanchaceae incertae sedis</taxon>
        <taxon>Phtheirospermum</taxon>
    </lineage>
</organism>
<comment type="caution">
    <text evidence="3">The sequence shown here is derived from an EMBL/GenBank/DDBJ whole genome shotgun (WGS) entry which is preliminary data.</text>
</comment>
<keyword evidence="1" id="KW-0505">Motor protein</keyword>
<protein>
    <submittedName>
        <fullName evidence="3">Kinesin-like protein kin12a</fullName>
    </submittedName>
</protein>
<feature type="domain" description="Kinesin motor" evidence="2">
    <location>
        <begin position="36"/>
        <end position="258"/>
    </location>
</feature>
<dbReference type="InterPro" id="IPR027640">
    <property type="entry name" value="Kinesin-like_fam"/>
</dbReference>
<dbReference type="AlphaFoldDB" id="A0A830BJY3"/>
<proteinExistence type="predicted"/>
<dbReference type="Gene3D" id="3.40.850.10">
    <property type="entry name" value="Kinesin motor domain"/>
    <property type="match status" value="1"/>
</dbReference>
<dbReference type="OrthoDB" id="1907171at2759"/>
<dbReference type="Proteomes" id="UP000653305">
    <property type="component" value="Unassembled WGS sequence"/>
</dbReference>
<dbReference type="GO" id="GO:0007018">
    <property type="term" value="P:microtubule-based movement"/>
    <property type="evidence" value="ECO:0007669"/>
    <property type="project" value="InterPro"/>
</dbReference>
<keyword evidence="4" id="KW-1185">Reference proteome</keyword>
<gene>
    <name evidence="3" type="ORF">PHJA_000794000</name>
</gene>
<dbReference type="InterPro" id="IPR001752">
    <property type="entry name" value="Kinesin_motor_dom"/>
</dbReference>
<name>A0A830BJY3_9LAMI</name>